<evidence type="ECO:0000256" key="3">
    <source>
        <dbReference type="ARBA" id="ARBA00022490"/>
    </source>
</evidence>
<feature type="binding site" evidence="13">
    <location>
        <position position="158"/>
    </location>
    <ligand>
        <name>[4Fe-4S] cluster</name>
        <dbReference type="ChEBI" id="CHEBI:49883"/>
        <label>2</label>
        <note>4Fe-4S-S-AdoMet</note>
    </ligand>
</feature>
<dbReference type="GO" id="GO:0046872">
    <property type="term" value="F:metal ion binding"/>
    <property type="evidence" value="ECO:0007669"/>
    <property type="project" value="UniProtKB-KW"/>
</dbReference>
<dbReference type="GO" id="GO:0005829">
    <property type="term" value="C:cytosol"/>
    <property type="evidence" value="ECO:0007669"/>
    <property type="project" value="TreeGrafter"/>
</dbReference>
<evidence type="ECO:0000256" key="6">
    <source>
        <dbReference type="ARBA" id="ARBA00022723"/>
    </source>
</evidence>
<dbReference type="GO" id="GO:0035597">
    <property type="term" value="F:tRNA-2-methylthio-N(6)-dimethylallyladenosine(37) synthase activity"/>
    <property type="evidence" value="ECO:0007669"/>
    <property type="project" value="UniProtKB-EC"/>
</dbReference>
<evidence type="ECO:0000313" key="17">
    <source>
        <dbReference type="EMBL" id="AXX93394.1"/>
    </source>
</evidence>
<feature type="binding site" evidence="13">
    <location>
        <position position="53"/>
    </location>
    <ligand>
        <name>[4Fe-4S] cluster</name>
        <dbReference type="ChEBI" id="CHEBI:49883"/>
        <label>1</label>
    </ligand>
</feature>
<dbReference type="SUPFAM" id="SSF102114">
    <property type="entry name" value="Radical SAM enzymes"/>
    <property type="match status" value="1"/>
</dbReference>
<keyword evidence="3 13" id="KW-0963">Cytoplasm</keyword>
<dbReference type="NCBIfam" id="TIGR00089">
    <property type="entry name" value="MiaB/RimO family radical SAM methylthiotransferase"/>
    <property type="match status" value="1"/>
</dbReference>
<dbReference type="InterPro" id="IPR002792">
    <property type="entry name" value="TRAM_dom"/>
</dbReference>
<sequence length="438" mass="49563">MSKEESKKLFIQTLGCQMNDTDSQHIAAELKKYKDYDTTDNMEDADLIIINTCSVREKPVQKLFSEIGQFNIKKKDGAKIGVCGCTASHLGKDIIKRAPYVDFVVGARNISKIKDVVDIKGAVEISIDNDESTYEFAPAKTNKYRASVNISIGCDKKCTYCIVPNTRGEEISIPPEMIVEQVKKAVEDGAVEVMLLGQNVNSYGRRFSDKRPKYTFTKLLQDVSKIQGLERIRFTSPHPLHMDDEFIEEFAKNPKISKCIHMPLQSGSTEILRAMKRGYTKEWFLNRAKKLRDLVPNLRITTDIIVAFPGESQEDFEDTLDVVNQVKFDQIFNFKYSPRPETEALNLKDLEIDDEIGSARLTELIELHKRYLEECMPELIGSTVNILVESLKPNGEVSGYTDNYLQVFAKGSDDVLGKFVNVKITDVTRTALKGEIIE</sequence>
<name>A0A2G1DH43_9BACT</name>
<evidence type="ECO:0000256" key="12">
    <source>
        <dbReference type="ARBA" id="ARBA00081141"/>
    </source>
</evidence>
<evidence type="ECO:0000256" key="13">
    <source>
        <dbReference type="HAMAP-Rule" id="MF_01864"/>
    </source>
</evidence>
<comment type="subcellular location">
    <subcellularLocation>
        <location evidence="13">Cytoplasm</location>
    </subcellularLocation>
</comment>
<keyword evidence="7 13" id="KW-0408">Iron</keyword>
<evidence type="ECO:0000313" key="20">
    <source>
        <dbReference type="Proteomes" id="UP000262712"/>
    </source>
</evidence>
<dbReference type="RefSeq" id="WP_099342689.1">
    <property type="nucleotide sequence ID" value="NZ_CP032098.1"/>
</dbReference>
<dbReference type="SMART" id="SM00729">
    <property type="entry name" value="Elp3"/>
    <property type="match status" value="1"/>
</dbReference>
<dbReference type="PROSITE" id="PS51918">
    <property type="entry name" value="RADICAL_SAM"/>
    <property type="match status" value="1"/>
</dbReference>
<evidence type="ECO:0000256" key="4">
    <source>
        <dbReference type="ARBA" id="ARBA00022679"/>
    </source>
</evidence>
<dbReference type="SFLD" id="SFLDG01061">
    <property type="entry name" value="methylthiotransferase"/>
    <property type="match status" value="1"/>
</dbReference>
<dbReference type="InterPro" id="IPR013848">
    <property type="entry name" value="Methylthiotransferase_N"/>
</dbReference>
<dbReference type="PROSITE" id="PS51449">
    <property type="entry name" value="MTTASE_N"/>
    <property type="match status" value="1"/>
</dbReference>
<dbReference type="InterPro" id="IPR007197">
    <property type="entry name" value="rSAM"/>
</dbReference>
<feature type="binding site" evidence="13">
    <location>
        <position position="16"/>
    </location>
    <ligand>
        <name>[4Fe-4S] cluster</name>
        <dbReference type="ChEBI" id="CHEBI:49883"/>
        <label>1</label>
    </ligand>
</feature>
<dbReference type="PANTHER" id="PTHR43020:SF2">
    <property type="entry name" value="MITOCHONDRIAL TRNA METHYLTHIOTRANSFERASE CDK5RAP1"/>
    <property type="match status" value="1"/>
</dbReference>
<evidence type="ECO:0000256" key="2">
    <source>
        <dbReference type="ARBA" id="ARBA00022485"/>
    </source>
</evidence>
<dbReference type="InterPro" id="IPR005839">
    <property type="entry name" value="Methylthiotransferase"/>
</dbReference>
<comment type="function">
    <text evidence="1 13">Catalyzes the methylthiolation of N6-(dimethylallyl)adenosine (i(6)A), leading to the formation of 2-methylthio-N6-(dimethylallyl)adenosine (ms(2)i(6)A) at position 37 in tRNAs that read codons beginning with uridine.</text>
</comment>
<feature type="binding site" evidence="13">
    <location>
        <position position="85"/>
    </location>
    <ligand>
        <name>[4Fe-4S] cluster</name>
        <dbReference type="ChEBI" id="CHEBI:49883"/>
        <label>1</label>
    </ligand>
</feature>
<dbReference type="FunFam" id="3.80.30.20:FF:000001">
    <property type="entry name" value="tRNA-2-methylthio-N(6)-dimethylallyladenosine synthase 2"/>
    <property type="match status" value="1"/>
</dbReference>
<keyword evidence="6 13" id="KW-0479">Metal-binding</keyword>
<dbReference type="InterPro" id="IPR058240">
    <property type="entry name" value="rSAM_sf"/>
</dbReference>
<accession>A0A2G1DH43</accession>
<dbReference type="Pfam" id="PF00919">
    <property type="entry name" value="UPF0004"/>
    <property type="match status" value="1"/>
</dbReference>
<dbReference type="InterPro" id="IPR038135">
    <property type="entry name" value="Methylthiotransferase_N_sf"/>
</dbReference>
<comment type="similarity">
    <text evidence="13">Belongs to the methylthiotransferase family. MiaB subfamily.</text>
</comment>
<evidence type="ECO:0000256" key="7">
    <source>
        <dbReference type="ARBA" id="ARBA00023004"/>
    </source>
</evidence>
<keyword evidence="17" id="KW-0489">Methyltransferase</keyword>
<organism evidence="18 19">
    <name type="scientific">Malaciobacter molluscorum LMG 25693</name>
    <dbReference type="NCBI Taxonomy" id="870501"/>
    <lineage>
        <taxon>Bacteria</taxon>
        <taxon>Pseudomonadati</taxon>
        <taxon>Campylobacterota</taxon>
        <taxon>Epsilonproteobacteria</taxon>
        <taxon>Campylobacterales</taxon>
        <taxon>Arcobacteraceae</taxon>
        <taxon>Malaciobacter</taxon>
    </lineage>
</organism>
<dbReference type="InterPro" id="IPR006463">
    <property type="entry name" value="MiaB_methiolase"/>
</dbReference>
<dbReference type="KEGG" id="amol:AMOL_2452"/>
<dbReference type="NCBIfam" id="TIGR01574">
    <property type="entry name" value="miaB-methiolase"/>
    <property type="match status" value="1"/>
</dbReference>
<dbReference type="EMBL" id="CP032098">
    <property type="protein sequence ID" value="AXX93394.1"/>
    <property type="molecule type" value="Genomic_DNA"/>
</dbReference>
<dbReference type="InterPro" id="IPR020612">
    <property type="entry name" value="Methylthiotransferase_CS"/>
</dbReference>
<comment type="catalytic activity">
    <reaction evidence="13">
        <text>N(6)-dimethylallyladenosine(37) in tRNA + (sulfur carrier)-SH + AH2 + 2 S-adenosyl-L-methionine = 2-methylsulfanyl-N(6)-dimethylallyladenosine(37) in tRNA + (sulfur carrier)-H + 5'-deoxyadenosine + L-methionine + A + S-adenosyl-L-homocysteine + 2 H(+)</text>
        <dbReference type="Rhea" id="RHEA:37067"/>
        <dbReference type="Rhea" id="RHEA-COMP:10375"/>
        <dbReference type="Rhea" id="RHEA-COMP:10376"/>
        <dbReference type="Rhea" id="RHEA-COMP:14737"/>
        <dbReference type="Rhea" id="RHEA-COMP:14739"/>
        <dbReference type="ChEBI" id="CHEBI:13193"/>
        <dbReference type="ChEBI" id="CHEBI:15378"/>
        <dbReference type="ChEBI" id="CHEBI:17319"/>
        <dbReference type="ChEBI" id="CHEBI:17499"/>
        <dbReference type="ChEBI" id="CHEBI:29917"/>
        <dbReference type="ChEBI" id="CHEBI:57844"/>
        <dbReference type="ChEBI" id="CHEBI:57856"/>
        <dbReference type="ChEBI" id="CHEBI:59789"/>
        <dbReference type="ChEBI" id="CHEBI:64428"/>
        <dbReference type="ChEBI" id="CHEBI:74415"/>
        <dbReference type="ChEBI" id="CHEBI:74417"/>
        <dbReference type="EC" id="2.8.4.3"/>
    </reaction>
</comment>
<dbReference type="FunFam" id="3.40.50.12160:FF:000003">
    <property type="entry name" value="CDK5 regulatory subunit-associated protein 1"/>
    <property type="match status" value="1"/>
</dbReference>
<keyword evidence="13" id="KW-0819">tRNA processing</keyword>
<dbReference type="PROSITE" id="PS01278">
    <property type="entry name" value="MTTASE_RADICAL"/>
    <property type="match status" value="1"/>
</dbReference>
<evidence type="ECO:0000256" key="5">
    <source>
        <dbReference type="ARBA" id="ARBA00022691"/>
    </source>
</evidence>
<evidence type="ECO:0000259" key="14">
    <source>
        <dbReference type="PROSITE" id="PS50926"/>
    </source>
</evidence>
<dbReference type="AlphaFoldDB" id="A0A2G1DH43"/>
<dbReference type="Gene3D" id="3.80.30.20">
    <property type="entry name" value="tm_1862 like domain"/>
    <property type="match status" value="1"/>
</dbReference>
<evidence type="ECO:0000259" key="15">
    <source>
        <dbReference type="PROSITE" id="PS51449"/>
    </source>
</evidence>
<proteinExistence type="inferred from homology"/>
<feature type="domain" description="TRAM" evidence="14">
    <location>
        <begin position="377"/>
        <end position="438"/>
    </location>
</feature>
<keyword evidence="4 13" id="KW-0808">Transferase</keyword>
<evidence type="ECO:0000256" key="1">
    <source>
        <dbReference type="ARBA" id="ARBA00003234"/>
    </source>
</evidence>
<dbReference type="EMBL" id="NXFY01000012">
    <property type="protein sequence ID" value="PHO17797.1"/>
    <property type="molecule type" value="Genomic_DNA"/>
</dbReference>
<reference evidence="17 20" key="2">
    <citation type="submission" date="2018-08" db="EMBL/GenBank/DDBJ databases">
        <title>Complete genome of the Arcobacter molluscorum type strain LMG 25693.</title>
        <authorList>
            <person name="Miller W.G."/>
            <person name="Yee E."/>
            <person name="Bono J.L."/>
        </authorList>
    </citation>
    <scope>NUCLEOTIDE SEQUENCE [LARGE SCALE GENOMIC DNA]</scope>
    <source>
        <strain evidence="17 20">CECT 7696</strain>
    </source>
</reference>
<comment type="subunit">
    <text evidence="13">Monomer.</text>
</comment>
<dbReference type="Proteomes" id="UP000221222">
    <property type="component" value="Unassembled WGS sequence"/>
</dbReference>
<evidence type="ECO:0000256" key="8">
    <source>
        <dbReference type="ARBA" id="ARBA00023014"/>
    </source>
</evidence>
<keyword evidence="5 13" id="KW-0949">S-adenosyl-L-methionine</keyword>
<dbReference type="InterPro" id="IPR023404">
    <property type="entry name" value="rSAM_horseshoe"/>
</dbReference>
<keyword evidence="19" id="KW-1185">Reference proteome</keyword>
<dbReference type="GO" id="GO:0032259">
    <property type="term" value="P:methylation"/>
    <property type="evidence" value="ECO:0007669"/>
    <property type="project" value="UniProtKB-KW"/>
</dbReference>
<gene>
    <name evidence="13 17" type="primary">miaB</name>
    <name evidence="17" type="ORF">AMOL_2452</name>
    <name evidence="18" type="ORF">CPU12_08545</name>
</gene>
<evidence type="ECO:0000313" key="19">
    <source>
        <dbReference type="Proteomes" id="UP000221222"/>
    </source>
</evidence>
<dbReference type="HAMAP" id="MF_01864">
    <property type="entry name" value="tRNA_metthiotr_MiaB"/>
    <property type="match status" value="1"/>
</dbReference>
<feature type="binding site" evidence="13">
    <location>
        <position position="154"/>
    </location>
    <ligand>
        <name>[4Fe-4S] cluster</name>
        <dbReference type="ChEBI" id="CHEBI:49883"/>
        <label>2</label>
        <note>4Fe-4S-S-AdoMet</note>
    </ligand>
</feature>
<feature type="domain" description="Radical SAM core" evidence="16">
    <location>
        <begin position="140"/>
        <end position="374"/>
    </location>
</feature>
<dbReference type="SFLD" id="SFLDS00029">
    <property type="entry name" value="Radical_SAM"/>
    <property type="match status" value="1"/>
</dbReference>
<feature type="binding site" evidence="13">
    <location>
        <position position="161"/>
    </location>
    <ligand>
        <name>[4Fe-4S] cluster</name>
        <dbReference type="ChEBI" id="CHEBI:49883"/>
        <label>2</label>
        <note>4Fe-4S-S-AdoMet</note>
    </ligand>
</feature>
<reference evidence="18 19" key="1">
    <citation type="submission" date="2017-09" db="EMBL/GenBank/DDBJ databases">
        <title>Arcobacter canalis sp. nov., a new species isolated from a water canal contaminated with urban sewage.</title>
        <authorList>
            <person name="Perez-Cataluna A."/>
            <person name="Salas-Masso N."/>
            <person name="Figueras M.J."/>
        </authorList>
    </citation>
    <scope>NUCLEOTIDE SEQUENCE [LARGE SCALE GENOMIC DNA]</scope>
    <source>
        <strain evidence="18 19">F98-3</strain>
    </source>
</reference>
<dbReference type="PROSITE" id="PS50926">
    <property type="entry name" value="TRAM"/>
    <property type="match status" value="1"/>
</dbReference>
<dbReference type="Pfam" id="PF04055">
    <property type="entry name" value="Radical_SAM"/>
    <property type="match status" value="1"/>
</dbReference>
<protein>
    <recommendedName>
        <fullName evidence="10 13">tRNA-2-methylthio-N(6)-dimethylallyladenosine synthase</fullName>
        <ecNumber evidence="9 13">2.8.4.3</ecNumber>
    </recommendedName>
    <alternativeName>
        <fullName evidence="12 13">(Dimethylallyl)adenosine tRNA methylthiotransferase MiaB</fullName>
    </alternativeName>
    <alternativeName>
        <fullName evidence="11 13">tRNA-i(6)A37 methylthiotransferase</fullName>
    </alternativeName>
</protein>
<evidence type="ECO:0000259" key="16">
    <source>
        <dbReference type="PROSITE" id="PS51918"/>
    </source>
</evidence>
<keyword evidence="2 13" id="KW-0004">4Fe-4S</keyword>
<evidence type="ECO:0000256" key="11">
    <source>
        <dbReference type="ARBA" id="ARBA00080698"/>
    </source>
</evidence>
<dbReference type="InterPro" id="IPR006638">
    <property type="entry name" value="Elp3/MiaA/NifB-like_rSAM"/>
</dbReference>
<dbReference type="Proteomes" id="UP000262712">
    <property type="component" value="Chromosome"/>
</dbReference>
<dbReference type="Gene3D" id="3.40.50.12160">
    <property type="entry name" value="Methylthiotransferase, N-terminal domain"/>
    <property type="match status" value="1"/>
</dbReference>
<dbReference type="CDD" id="cd01335">
    <property type="entry name" value="Radical_SAM"/>
    <property type="match status" value="1"/>
</dbReference>
<dbReference type="GO" id="GO:0008168">
    <property type="term" value="F:methyltransferase activity"/>
    <property type="evidence" value="ECO:0007669"/>
    <property type="project" value="UniProtKB-KW"/>
</dbReference>
<dbReference type="SFLD" id="SFLDG01082">
    <property type="entry name" value="B12-binding_domain_containing"/>
    <property type="match status" value="1"/>
</dbReference>
<comment type="cofactor">
    <cofactor evidence="13">
        <name>[4Fe-4S] cluster</name>
        <dbReference type="ChEBI" id="CHEBI:49883"/>
    </cofactor>
    <text evidence="13">Binds 2 [4Fe-4S] clusters. One cluster is coordinated with 3 cysteines and an exchangeable S-adenosyl-L-methionine.</text>
</comment>
<keyword evidence="8 13" id="KW-0411">Iron-sulfur</keyword>
<evidence type="ECO:0000313" key="18">
    <source>
        <dbReference type="EMBL" id="PHO17797.1"/>
    </source>
</evidence>
<dbReference type="GO" id="GO:0051539">
    <property type="term" value="F:4 iron, 4 sulfur cluster binding"/>
    <property type="evidence" value="ECO:0007669"/>
    <property type="project" value="UniProtKB-UniRule"/>
</dbReference>
<feature type="domain" description="MTTase N-terminal" evidence="15">
    <location>
        <begin position="7"/>
        <end position="122"/>
    </location>
</feature>
<dbReference type="PANTHER" id="PTHR43020">
    <property type="entry name" value="CDK5 REGULATORY SUBUNIT-ASSOCIATED PROTEIN 1"/>
    <property type="match status" value="1"/>
</dbReference>
<dbReference type="Pfam" id="PF01938">
    <property type="entry name" value="TRAM"/>
    <property type="match status" value="1"/>
</dbReference>
<dbReference type="SFLD" id="SFLDF00273">
    <property type="entry name" value="(dimethylallyl)adenosine_tRNA"/>
    <property type="match status" value="1"/>
</dbReference>
<evidence type="ECO:0000256" key="9">
    <source>
        <dbReference type="ARBA" id="ARBA00033765"/>
    </source>
</evidence>
<evidence type="ECO:0000256" key="10">
    <source>
        <dbReference type="ARBA" id="ARBA00068570"/>
    </source>
</evidence>
<dbReference type="EC" id="2.8.4.3" evidence="9 13"/>